<name>A0A6V7VLI0_MELEN</name>
<dbReference type="AlphaFoldDB" id="A0A6V7VLI0"/>
<comment type="caution">
    <text evidence="2">The sequence shown here is derived from an EMBL/GenBank/DDBJ whole genome shotgun (WGS) entry which is preliminary data.</text>
</comment>
<evidence type="ECO:0000313" key="3">
    <source>
        <dbReference type="Proteomes" id="UP000580250"/>
    </source>
</evidence>
<evidence type="ECO:0000256" key="1">
    <source>
        <dbReference type="SAM" id="MobiDB-lite"/>
    </source>
</evidence>
<proteinExistence type="predicted"/>
<feature type="compositionally biased region" description="Gly residues" evidence="1">
    <location>
        <begin position="237"/>
        <end position="246"/>
    </location>
</feature>
<organism evidence="2 3">
    <name type="scientific">Meloidogyne enterolobii</name>
    <name type="common">Root-knot nematode worm</name>
    <name type="synonym">Meloidogyne mayaguensis</name>
    <dbReference type="NCBI Taxonomy" id="390850"/>
    <lineage>
        <taxon>Eukaryota</taxon>
        <taxon>Metazoa</taxon>
        <taxon>Ecdysozoa</taxon>
        <taxon>Nematoda</taxon>
        <taxon>Chromadorea</taxon>
        <taxon>Rhabditida</taxon>
        <taxon>Tylenchina</taxon>
        <taxon>Tylenchomorpha</taxon>
        <taxon>Tylenchoidea</taxon>
        <taxon>Meloidogynidae</taxon>
        <taxon>Meloidogyninae</taxon>
        <taxon>Meloidogyne</taxon>
    </lineage>
</organism>
<gene>
    <name evidence="2" type="ORF">MENT_LOCUS27475</name>
</gene>
<sequence>MNPGPSGSQPGGMHSGESSGSRPAGGMYPGEGSKSQPGGMYPREGPSGSQPGGMHSGESSGSQQPVEPDAFTQISPLIEEFGNLKYLQFITNWTMHPAQPITNIREQYNNLSNVYIALLNQSVELNEQLKQHLNARTQNQGNPNVEQQIRNHLEINKTQQANRLADMQIIRYYLYRLHNSDQAIRNEIAAALIGHGQHGQGQYEQGQREQYVHEQYEQGQQGQGQHGQRGHGRVRSGGRGGSVQGN</sequence>
<protein>
    <submittedName>
        <fullName evidence="2">Uncharacterized protein</fullName>
    </submittedName>
</protein>
<feature type="region of interest" description="Disordered" evidence="1">
    <location>
        <begin position="199"/>
        <end position="246"/>
    </location>
</feature>
<evidence type="ECO:0000313" key="2">
    <source>
        <dbReference type="EMBL" id="CAD2175733.1"/>
    </source>
</evidence>
<feature type="region of interest" description="Disordered" evidence="1">
    <location>
        <begin position="1"/>
        <end position="68"/>
    </location>
</feature>
<feature type="compositionally biased region" description="Basic and acidic residues" evidence="1">
    <location>
        <begin position="206"/>
        <end position="216"/>
    </location>
</feature>
<accession>A0A6V7VLI0</accession>
<reference evidence="2 3" key="1">
    <citation type="submission" date="2020-08" db="EMBL/GenBank/DDBJ databases">
        <authorList>
            <person name="Koutsovoulos G."/>
            <person name="Danchin GJ E."/>
        </authorList>
    </citation>
    <scope>NUCLEOTIDE SEQUENCE [LARGE SCALE GENOMIC DNA]</scope>
</reference>
<dbReference type="OrthoDB" id="9907024at2759"/>
<dbReference type="EMBL" id="CAJEWN010000260">
    <property type="protein sequence ID" value="CAD2175733.1"/>
    <property type="molecule type" value="Genomic_DNA"/>
</dbReference>
<dbReference type="Proteomes" id="UP000580250">
    <property type="component" value="Unassembled WGS sequence"/>
</dbReference>